<comment type="caution">
    <text evidence="1">The sequence shown here is derived from an EMBL/GenBank/DDBJ whole genome shotgun (WGS) entry which is preliminary data.</text>
</comment>
<organism evidence="1 2">
    <name type="scientific">Grus japonensis</name>
    <name type="common">Japanese crane</name>
    <name type="synonym">Red-crowned crane</name>
    <dbReference type="NCBI Taxonomy" id="30415"/>
    <lineage>
        <taxon>Eukaryota</taxon>
        <taxon>Metazoa</taxon>
        <taxon>Chordata</taxon>
        <taxon>Craniata</taxon>
        <taxon>Vertebrata</taxon>
        <taxon>Euteleostomi</taxon>
        <taxon>Archelosauria</taxon>
        <taxon>Archosauria</taxon>
        <taxon>Dinosauria</taxon>
        <taxon>Saurischia</taxon>
        <taxon>Theropoda</taxon>
        <taxon>Coelurosauria</taxon>
        <taxon>Aves</taxon>
        <taxon>Neognathae</taxon>
        <taxon>Neoaves</taxon>
        <taxon>Gruiformes</taxon>
        <taxon>Gruidae</taxon>
        <taxon>Grus</taxon>
    </lineage>
</organism>
<dbReference type="EMBL" id="BAAFJT010000001">
    <property type="protein sequence ID" value="GAB0176512.1"/>
    <property type="molecule type" value="Genomic_DNA"/>
</dbReference>
<protein>
    <submittedName>
        <fullName evidence="1">Uncharacterized protein</fullName>
    </submittedName>
</protein>
<reference evidence="1 2" key="1">
    <citation type="submission" date="2024-06" db="EMBL/GenBank/DDBJ databases">
        <title>The draft genome of Grus japonensis, version 3.</title>
        <authorList>
            <person name="Nabeshima K."/>
            <person name="Suzuki S."/>
            <person name="Onuma M."/>
        </authorList>
    </citation>
    <scope>NUCLEOTIDE SEQUENCE [LARGE SCALE GENOMIC DNA]</scope>
    <source>
        <strain evidence="1 2">451A</strain>
    </source>
</reference>
<dbReference type="AlphaFoldDB" id="A0ABC9VXM0"/>
<evidence type="ECO:0000313" key="2">
    <source>
        <dbReference type="Proteomes" id="UP001623348"/>
    </source>
</evidence>
<sequence length="93" mass="10969">MRRGWRRRSELWVAVPVAVKSLPLRPQNTESVDQLYFRDTIFASVSYEEINNVLCSFSKYKRTPNRRVGSLHFVIRFEAWSLVVDLPVVAERK</sequence>
<gene>
    <name evidence="1" type="ORF">GRJ2_000116400</name>
</gene>
<keyword evidence="2" id="KW-1185">Reference proteome</keyword>
<proteinExistence type="predicted"/>
<accession>A0ABC9VXM0</accession>
<name>A0ABC9VXM0_GRUJA</name>
<evidence type="ECO:0000313" key="1">
    <source>
        <dbReference type="EMBL" id="GAB0176512.1"/>
    </source>
</evidence>
<dbReference type="Proteomes" id="UP001623348">
    <property type="component" value="Unassembled WGS sequence"/>
</dbReference>